<feature type="domain" description="Sulfatase N-terminal" evidence="8">
    <location>
        <begin position="48"/>
        <end position="357"/>
    </location>
</feature>
<feature type="signal peptide" evidence="7">
    <location>
        <begin position="1"/>
        <end position="33"/>
    </location>
</feature>
<name>A0A4Y4B055_9FLAO</name>
<protein>
    <submittedName>
        <fullName evidence="9">Aryl-sulfate sulfohydrolase</fullName>
    </submittedName>
</protein>
<dbReference type="RefSeq" id="WP_200806843.1">
    <property type="nucleotide sequence ID" value="NZ_BJNP01000025.1"/>
</dbReference>
<evidence type="ECO:0000256" key="2">
    <source>
        <dbReference type="ARBA" id="ARBA00008779"/>
    </source>
</evidence>
<evidence type="ECO:0000256" key="3">
    <source>
        <dbReference type="ARBA" id="ARBA00022723"/>
    </source>
</evidence>
<comment type="cofactor">
    <cofactor evidence="1">
        <name>Ca(2+)</name>
        <dbReference type="ChEBI" id="CHEBI:29108"/>
    </cofactor>
</comment>
<organism evidence="9 10">
    <name type="scientific">Flavobacterium flevense</name>
    <dbReference type="NCBI Taxonomy" id="983"/>
    <lineage>
        <taxon>Bacteria</taxon>
        <taxon>Pseudomonadati</taxon>
        <taxon>Bacteroidota</taxon>
        <taxon>Flavobacteriia</taxon>
        <taxon>Flavobacteriales</taxon>
        <taxon>Flavobacteriaceae</taxon>
        <taxon>Flavobacterium</taxon>
    </lineage>
</organism>
<dbReference type="PANTHER" id="PTHR42693:SF42">
    <property type="entry name" value="ARYLSULFATASE G"/>
    <property type="match status" value="1"/>
</dbReference>
<keyword evidence="6" id="KW-0106">Calcium</keyword>
<comment type="caution">
    <text evidence="9">The sequence shown here is derived from an EMBL/GenBank/DDBJ whole genome shotgun (WGS) entry which is preliminary data.</text>
</comment>
<evidence type="ECO:0000313" key="10">
    <source>
        <dbReference type="Proteomes" id="UP000316775"/>
    </source>
</evidence>
<dbReference type="Gene3D" id="3.40.720.10">
    <property type="entry name" value="Alkaline Phosphatase, subunit A"/>
    <property type="match status" value="1"/>
</dbReference>
<dbReference type="InterPro" id="IPR050738">
    <property type="entry name" value="Sulfatase"/>
</dbReference>
<dbReference type="InterPro" id="IPR017850">
    <property type="entry name" value="Alkaline_phosphatase_core_sf"/>
</dbReference>
<dbReference type="STRING" id="983.SAMN05443543_11524"/>
<dbReference type="Gene3D" id="3.30.1120.10">
    <property type="match status" value="1"/>
</dbReference>
<dbReference type="AlphaFoldDB" id="A0A4Y4B055"/>
<gene>
    <name evidence="9" type="ORF">FFL01_23110</name>
</gene>
<evidence type="ECO:0000256" key="4">
    <source>
        <dbReference type="ARBA" id="ARBA00022729"/>
    </source>
</evidence>
<reference evidence="9 10" key="1">
    <citation type="submission" date="2019-06" db="EMBL/GenBank/DDBJ databases">
        <title>Whole genome shotgun sequence of Flavobacterium flevense NBRC 14960.</title>
        <authorList>
            <person name="Hosoyama A."/>
            <person name="Uohara A."/>
            <person name="Ohji S."/>
            <person name="Ichikawa N."/>
        </authorList>
    </citation>
    <scope>NUCLEOTIDE SEQUENCE [LARGE SCALE GENOMIC DNA]</scope>
    <source>
        <strain evidence="9 10">NBRC 14960</strain>
    </source>
</reference>
<evidence type="ECO:0000313" key="9">
    <source>
        <dbReference type="EMBL" id="GEC72772.1"/>
    </source>
</evidence>
<evidence type="ECO:0000256" key="5">
    <source>
        <dbReference type="ARBA" id="ARBA00022801"/>
    </source>
</evidence>
<dbReference type="EMBL" id="BJNP01000025">
    <property type="protein sequence ID" value="GEC72772.1"/>
    <property type="molecule type" value="Genomic_DNA"/>
</dbReference>
<dbReference type="InterPro" id="IPR000917">
    <property type="entry name" value="Sulfatase_N"/>
</dbReference>
<keyword evidence="4 7" id="KW-0732">Signal</keyword>
<sequence length="505" mass="57187">MMRATPLRKKKESIMRRKTTLIVTIFLAFSVNACKSQNAQKTNITQKPNIVLINVDDLGWKDLGFMGSTYYETPNLDKLATEGMIFTNAYAGAANCAPSRACLISGLNTPRHGIYTVGSSDRGNPKTRKLIPIKNTDHLTNTVYTLPQMLKSAGYITGSFGKWHVGNNPTEQGIDVNIGGSSKGNPGSKGYFSPYKIDNIIDGPKGEYLTDRLTNEAISFVKKYKDSTFFLYLPYYTVHSPIMGKESFIEKFKKKKGSNGQERPDYAAMIASMDENIGRLLEVIKETGLEKNTIIIFTSDNGGIRAISHQDPLRAGKGSYYEGGIRVPLIIKWPNHLQTNTRIAQPVSNIDFYPTIQTIAKPKRSAKLLDGIDLNTILSDQTLIERDLFFHFPIYLEAYKKEEDDSRDPLFRTRPGSVIISGDWKLHHYFEDEAFELYNLKTDLGETNNIAEKHPEKIKELYKKLEDWREKTNAPLPFEKNFNYDAVFEAKEKIITRKDISKEVD</sequence>
<dbReference type="SUPFAM" id="SSF53649">
    <property type="entry name" value="Alkaline phosphatase-like"/>
    <property type="match status" value="1"/>
</dbReference>
<evidence type="ECO:0000256" key="7">
    <source>
        <dbReference type="SAM" id="SignalP"/>
    </source>
</evidence>
<dbReference type="CDD" id="cd16144">
    <property type="entry name" value="ARS_like"/>
    <property type="match status" value="1"/>
</dbReference>
<dbReference type="PANTHER" id="PTHR42693">
    <property type="entry name" value="ARYLSULFATASE FAMILY MEMBER"/>
    <property type="match status" value="1"/>
</dbReference>
<dbReference type="GO" id="GO:0046872">
    <property type="term" value="F:metal ion binding"/>
    <property type="evidence" value="ECO:0007669"/>
    <property type="project" value="UniProtKB-KW"/>
</dbReference>
<feature type="chain" id="PRO_5022805174" evidence="7">
    <location>
        <begin position="34"/>
        <end position="505"/>
    </location>
</feature>
<accession>A0A4Y4B055</accession>
<dbReference type="GO" id="GO:0004065">
    <property type="term" value="F:arylsulfatase activity"/>
    <property type="evidence" value="ECO:0007669"/>
    <property type="project" value="TreeGrafter"/>
</dbReference>
<evidence type="ECO:0000256" key="6">
    <source>
        <dbReference type="ARBA" id="ARBA00022837"/>
    </source>
</evidence>
<keyword evidence="3" id="KW-0479">Metal-binding</keyword>
<evidence type="ECO:0000259" key="8">
    <source>
        <dbReference type="Pfam" id="PF00884"/>
    </source>
</evidence>
<comment type="similarity">
    <text evidence="2">Belongs to the sulfatase family.</text>
</comment>
<evidence type="ECO:0000256" key="1">
    <source>
        <dbReference type="ARBA" id="ARBA00001913"/>
    </source>
</evidence>
<dbReference type="Proteomes" id="UP000316775">
    <property type="component" value="Unassembled WGS sequence"/>
</dbReference>
<proteinExistence type="inferred from homology"/>
<keyword evidence="5 9" id="KW-0378">Hydrolase</keyword>
<dbReference type="Pfam" id="PF00884">
    <property type="entry name" value="Sulfatase"/>
    <property type="match status" value="1"/>
</dbReference>
<keyword evidence="10" id="KW-1185">Reference proteome</keyword>